<dbReference type="Proteomes" id="UP000001554">
    <property type="component" value="Chromosome 11"/>
</dbReference>
<dbReference type="Pfam" id="PF01187">
    <property type="entry name" value="MIF"/>
    <property type="match status" value="1"/>
</dbReference>
<evidence type="ECO:0000256" key="9">
    <source>
        <dbReference type="ARBA" id="ARBA00038884"/>
    </source>
</evidence>
<dbReference type="KEGG" id="bfo:118425486"/>
<feature type="chain" id="PRO_5039903640" description="D-dopachrome decarboxylase" evidence="10">
    <location>
        <begin position="17"/>
        <end position="155"/>
    </location>
</feature>
<evidence type="ECO:0000313" key="12">
    <source>
        <dbReference type="RefSeq" id="XP_035690238.1"/>
    </source>
</evidence>
<evidence type="ECO:0000256" key="5">
    <source>
        <dbReference type="ARBA" id="ARBA00022990"/>
    </source>
</evidence>
<dbReference type="GeneID" id="118425486"/>
<dbReference type="OrthoDB" id="6080988at2759"/>
<dbReference type="GO" id="GO:0042438">
    <property type="term" value="P:melanin biosynthetic process"/>
    <property type="evidence" value="ECO:0007669"/>
    <property type="project" value="UniProtKB-KW"/>
</dbReference>
<proteinExistence type="inferred from homology"/>
<dbReference type="GO" id="GO:0033981">
    <property type="term" value="F:D-dopachrome decarboxylase activity"/>
    <property type="evidence" value="ECO:0007669"/>
    <property type="project" value="UniProtKB-EC"/>
</dbReference>
<dbReference type="InterPro" id="IPR001398">
    <property type="entry name" value="Macrophage_inhib_fac"/>
</dbReference>
<dbReference type="AlphaFoldDB" id="A0A9J7LW58"/>
<evidence type="ECO:0000256" key="4">
    <source>
        <dbReference type="ARBA" id="ARBA00022490"/>
    </source>
</evidence>
<accession>A0A9J7LW58</accession>
<comment type="similarity">
    <text evidence="2">Belongs to the MIF family.</text>
</comment>
<evidence type="ECO:0000256" key="3">
    <source>
        <dbReference type="ARBA" id="ARBA00011233"/>
    </source>
</evidence>
<reference evidence="12" key="2">
    <citation type="submission" date="2025-08" db="UniProtKB">
        <authorList>
            <consortium name="RefSeq"/>
        </authorList>
    </citation>
    <scope>IDENTIFICATION</scope>
    <source>
        <strain evidence="12">S238N-H82</strain>
        <tissue evidence="12">Testes</tissue>
    </source>
</reference>
<gene>
    <name evidence="12" type="primary">LOC118425486</name>
</gene>
<evidence type="ECO:0000256" key="8">
    <source>
        <dbReference type="ARBA" id="ARBA00037460"/>
    </source>
</evidence>
<dbReference type="InterPro" id="IPR014347">
    <property type="entry name" value="Tautomerase/MIF_sf"/>
</dbReference>
<protein>
    <recommendedName>
        <fullName evidence="9">D-dopachrome decarboxylase</fullName>
        <ecNumber evidence="9">4.1.1.84</ecNumber>
    </recommendedName>
</protein>
<comment type="function">
    <text evidence="8">Tautomerization of D-dopachrome with decarboxylation to give 5,6-dihydroxyindole (DHI).</text>
</comment>
<evidence type="ECO:0000256" key="10">
    <source>
        <dbReference type="SAM" id="SignalP"/>
    </source>
</evidence>
<keyword evidence="10" id="KW-0732">Signal</keyword>
<dbReference type="PANTHER" id="PTHR11954:SF22">
    <property type="entry name" value="D-DOPACHROME DECARBOXYLASE"/>
    <property type="match status" value="1"/>
</dbReference>
<sequence>MKWNSFPMSLWHVGRSLSLAGVLQCRPFSICKPARMPIVHIKTNLTQDQISDDFIKDTVKMVSGQVGKAESRVVVHVDAGQRMYLAGFDPFLLFEISDIGTLEQEADREKYTKAFFDFRVSQKLPVKYERIEVVFHRLPANEVGQKGTLRSNIVI</sequence>
<dbReference type="Gene3D" id="3.30.429.10">
    <property type="entry name" value="Macrophage Migration Inhibitory Factor"/>
    <property type="match status" value="1"/>
</dbReference>
<evidence type="ECO:0000256" key="1">
    <source>
        <dbReference type="ARBA" id="ARBA00004496"/>
    </source>
</evidence>
<dbReference type="EC" id="4.1.1.84" evidence="9"/>
<dbReference type="RefSeq" id="XP_035690238.1">
    <property type="nucleotide sequence ID" value="XM_035834345.1"/>
</dbReference>
<dbReference type="PANTHER" id="PTHR11954">
    <property type="entry name" value="D-DOPACHROME DECARBOXYLASE"/>
    <property type="match status" value="1"/>
</dbReference>
<comment type="subunit">
    <text evidence="3">Homotrimer.</text>
</comment>
<evidence type="ECO:0000256" key="6">
    <source>
        <dbReference type="ARBA" id="ARBA00023101"/>
    </source>
</evidence>
<keyword evidence="11" id="KW-1185">Reference proteome</keyword>
<reference evidence="11" key="1">
    <citation type="journal article" date="2020" name="Nat. Ecol. Evol.">
        <title>Deeply conserved synteny resolves early events in vertebrate evolution.</title>
        <authorList>
            <person name="Simakov O."/>
            <person name="Marletaz F."/>
            <person name="Yue J.X."/>
            <person name="O'Connell B."/>
            <person name="Jenkins J."/>
            <person name="Brandt A."/>
            <person name="Calef R."/>
            <person name="Tung C.H."/>
            <person name="Huang T.K."/>
            <person name="Schmutz J."/>
            <person name="Satoh N."/>
            <person name="Yu J.K."/>
            <person name="Putnam N.H."/>
            <person name="Green R.E."/>
            <person name="Rokhsar D.S."/>
        </authorList>
    </citation>
    <scope>NUCLEOTIDE SEQUENCE [LARGE SCALE GENOMIC DNA]</scope>
    <source>
        <strain evidence="11">S238N-H82</strain>
    </source>
</reference>
<evidence type="ECO:0000256" key="2">
    <source>
        <dbReference type="ARBA" id="ARBA00005851"/>
    </source>
</evidence>
<keyword evidence="5" id="KW-0007">Acetylation</keyword>
<keyword evidence="7" id="KW-0456">Lyase</keyword>
<keyword evidence="4" id="KW-0963">Cytoplasm</keyword>
<evidence type="ECO:0000256" key="7">
    <source>
        <dbReference type="ARBA" id="ARBA00023239"/>
    </source>
</evidence>
<dbReference type="SUPFAM" id="SSF55331">
    <property type="entry name" value="Tautomerase/MIF"/>
    <property type="match status" value="1"/>
</dbReference>
<organism evidence="11 12">
    <name type="scientific">Branchiostoma floridae</name>
    <name type="common">Florida lancelet</name>
    <name type="synonym">Amphioxus</name>
    <dbReference type="NCBI Taxonomy" id="7739"/>
    <lineage>
        <taxon>Eukaryota</taxon>
        <taxon>Metazoa</taxon>
        <taxon>Chordata</taxon>
        <taxon>Cephalochordata</taxon>
        <taxon>Leptocardii</taxon>
        <taxon>Amphioxiformes</taxon>
        <taxon>Branchiostomatidae</taxon>
        <taxon>Branchiostoma</taxon>
    </lineage>
</organism>
<feature type="signal peptide" evidence="10">
    <location>
        <begin position="1"/>
        <end position="16"/>
    </location>
</feature>
<comment type="subcellular location">
    <subcellularLocation>
        <location evidence="1">Cytoplasm</location>
    </subcellularLocation>
</comment>
<evidence type="ECO:0000313" key="11">
    <source>
        <dbReference type="Proteomes" id="UP000001554"/>
    </source>
</evidence>
<dbReference type="GO" id="GO:0005737">
    <property type="term" value="C:cytoplasm"/>
    <property type="evidence" value="ECO:0007669"/>
    <property type="project" value="UniProtKB-SubCell"/>
</dbReference>
<name>A0A9J7LW58_BRAFL</name>
<keyword evidence="6" id="KW-0470">Melanin biosynthesis</keyword>